<feature type="transmembrane region" description="Helical" evidence="1">
    <location>
        <begin position="14"/>
        <end position="36"/>
    </location>
</feature>
<dbReference type="AlphaFoldDB" id="A0AAJ6FMI3"/>
<evidence type="ECO:0000313" key="3">
    <source>
        <dbReference type="Proteomes" id="UP001238155"/>
    </source>
</evidence>
<protein>
    <recommendedName>
        <fullName evidence="4">DUF2798 domain-containing protein</fullName>
    </recommendedName>
</protein>
<reference evidence="2" key="1">
    <citation type="submission" date="2023-04" db="EMBL/GenBank/DDBJ databases">
        <title>Four porcine-derived lactic acid bacteria strains analyses and their evaluation as potential probiotics based on genomics.</title>
        <authorList>
            <person name="Niu D."/>
        </authorList>
    </citation>
    <scope>NUCLEOTIDE SEQUENCE</scope>
    <source>
        <strain evidence="2">ZSB1</strain>
    </source>
</reference>
<feature type="transmembrane region" description="Helical" evidence="1">
    <location>
        <begin position="88"/>
        <end position="111"/>
    </location>
</feature>
<evidence type="ECO:0000256" key="1">
    <source>
        <dbReference type="SAM" id="Phobius"/>
    </source>
</evidence>
<dbReference type="InterPro" id="IPR021529">
    <property type="entry name" value="DUF2798"/>
</dbReference>
<keyword evidence="1" id="KW-0472">Membrane</keyword>
<dbReference type="RefSeq" id="WP_283534608.1">
    <property type="nucleotide sequence ID" value="NZ_CP123751.1"/>
</dbReference>
<organism evidence="2 3">
    <name type="scientific">Ligilactobacillus animalis</name>
    <dbReference type="NCBI Taxonomy" id="1605"/>
    <lineage>
        <taxon>Bacteria</taxon>
        <taxon>Bacillati</taxon>
        <taxon>Bacillota</taxon>
        <taxon>Bacilli</taxon>
        <taxon>Lactobacillales</taxon>
        <taxon>Lactobacillaceae</taxon>
        <taxon>Ligilactobacillus</taxon>
    </lineage>
</organism>
<dbReference type="Proteomes" id="UP001238155">
    <property type="component" value="Chromosome"/>
</dbReference>
<accession>A0AAJ6FMI3</accession>
<evidence type="ECO:0000313" key="2">
    <source>
        <dbReference type="EMBL" id="WHQ79917.1"/>
    </source>
</evidence>
<gene>
    <name evidence="2" type="ORF">QFF56_08190</name>
</gene>
<dbReference type="Pfam" id="PF11391">
    <property type="entry name" value="DUF2798"/>
    <property type="match status" value="1"/>
</dbReference>
<sequence length="161" mass="18702">MDFYMRLPRNHREFVLFLLIVSLISVNLIAPLISMFELGFSFEVWQNTLRVLPFIWLAVVSLVILTQKPSGKLKDLIVHPKDSFRSQITINILCNVFLMSFFITLIGAWIGEGTIHWAPVSGFFGKWPRNFSIAFLVEAIIAQPIARQVLYRYHLKKETFE</sequence>
<keyword evidence="1" id="KW-0812">Transmembrane</keyword>
<proteinExistence type="predicted"/>
<evidence type="ECO:0008006" key="4">
    <source>
        <dbReference type="Google" id="ProtNLM"/>
    </source>
</evidence>
<feature type="transmembrane region" description="Helical" evidence="1">
    <location>
        <begin position="131"/>
        <end position="150"/>
    </location>
</feature>
<name>A0AAJ6FMI3_9LACO</name>
<feature type="transmembrane region" description="Helical" evidence="1">
    <location>
        <begin position="48"/>
        <end position="67"/>
    </location>
</feature>
<dbReference type="EMBL" id="CP123751">
    <property type="protein sequence ID" value="WHQ79917.1"/>
    <property type="molecule type" value="Genomic_DNA"/>
</dbReference>
<keyword evidence="1" id="KW-1133">Transmembrane helix</keyword>